<proteinExistence type="inferred from homology"/>
<dbReference type="SUPFAM" id="SSF55681">
    <property type="entry name" value="Class II aaRS and biotin synthetases"/>
    <property type="match status" value="1"/>
</dbReference>
<keyword evidence="6" id="KW-0648">Protein biosynthesis</keyword>
<comment type="similarity">
    <text evidence="1">Belongs to the class-II aminoacyl-tRNA synthetase family.</text>
</comment>
<feature type="domain" description="Aminoacyl-transfer RNA synthetases class-II family profile" evidence="9">
    <location>
        <begin position="139"/>
        <end position="420"/>
    </location>
</feature>
<dbReference type="EC" id="6.1.1.22" evidence="2 8"/>
<dbReference type="Pfam" id="PF00152">
    <property type="entry name" value="tRNA-synt_2"/>
    <property type="match status" value="1"/>
</dbReference>
<dbReference type="InterPro" id="IPR006195">
    <property type="entry name" value="aa-tRNA-synth_II"/>
</dbReference>
<protein>
    <recommendedName>
        <fullName evidence="2 8">Asparagine--tRNA ligase</fullName>
        <ecNumber evidence="2 8">6.1.1.22</ecNumber>
    </recommendedName>
</protein>
<evidence type="ECO:0000256" key="4">
    <source>
        <dbReference type="ARBA" id="ARBA00022741"/>
    </source>
</evidence>
<sequence length="430" mass="50105">MRFYKISDLFSMEDGSEVSIRGWIHRKFQVGKKIFIRVRDSSGVIQCVIEEGVVGKEKFNEFEGAKRESSVVVSGKLRTDERAPGGKEMYVSEGKVVGFADDFPIKGYEGVEFLLDNRHLWLRSTYLTNVMKVKHTALKLLREFHTQEGWWEVTPPIITSSAVEGGATLFKVDYFGEPAYLSQSAQFYLEVLIYSLEKVFALTPSFRAEKSRTRRHLSEYYHFEIEGAWMDMEELMKFTERTVEYVVQNLIDERQKELEDLGRDIESLKRVKAPFERITYTKAIEFLKQNGVNIEWGNDYGADEEAMLTKLFDRPFFVTHFPKTIKPFYMKVDENDERVVKGFDLLAPEGYGEIIGGSQREDSYDVLLKRIVEQGYDPKDYYWYLDLRKYGSVPHSGYGLGIERLVMWVAGLEHIRDAIPFPRFRERSKP</sequence>
<dbReference type="GO" id="GO:0003676">
    <property type="term" value="F:nucleic acid binding"/>
    <property type="evidence" value="ECO:0007669"/>
    <property type="project" value="InterPro"/>
</dbReference>
<comment type="caution">
    <text evidence="10">The sequence shown here is derived from an EMBL/GenBank/DDBJ whole genome shotgun (WGS) entry which is preliminary data.</text>
</comment>
<dbReference type="InterPro" id="IPR002312">
    <property type="entry name" value="Asp/Asn-tRNA-synth_IIb"/>
</dbReference>
<accession>A0A843A625</accession>
<dbReference type="PANTHER" id="PTHR22594">
    <property type="entry name" value="ASPARTYL/LYSYL-TRNA SYNTHETASE"/>
    <property type="match status" value="1"/>
</dbReference>
<dbReference type="GeneID" id="12450498"/>
<dbReference type="Gene3D" id="2.40.50.140">
    <property type="entry name" value="Nucleic acid-binding proteins"/>
    <property type="match status" value="1"/>
</dbReference>
<dbReference type="GO" id="GO:0004816">
    <property type="term" value="F:asparagine-tRNA ligase activity"/>
    <property type="evidence" value="ECO:0007669"/>
    <property type="project" value="UniProtKB-UniRule"/>
</dbReference>
<dbReference type="AlphaFoldDB" id="A0A843A625"/>
<dbReference type="PROSITE" id="PS50862">
    <property type="entry name" value="AA_TRNA_LIGASE_II"/>
    <property type="match status" value="1"/>
</dbReference>
<dbReference type="EMBL" id="JADEZV010000001">
    <property type="protein sequence ID" value="MBE9390748.1"/>
    <property type="molecule type" value="Genomic_DNA"/>
</dbReference>
<organism evidence="10 11">
    <name type="scientific">Fervidicoccus fontis</name>
    <dbReference type="NCBI Taxonomy" id="683846"/>
    <lineage>
        <taxon>Archaea</taxon>
        <taxon>Thermoproteota</taxon>
        <taxon>Thermoprotei</taxon>
        <taxon>Fervidicoccales</taxon>
        <taxon>Fervidicoccaceae</taxon>
        <taxon>Fervidicoccus</taxon>
    </lineage>
</organism>
<evidence type="ECO:0000256" key="8">
    <source>
        <dbReference type="NCBIfam" id="TIGR00457"/>
    </source>
</evidence>
<dbReference type="RefSeq" id="WP_148683795.1">
    <property type="nucleotide sequence ID" value="NZ_JADEZV010000001.1"/>
</dbReference>
<dbReference type="PRINTS" id="PR01042">
    <property type="entry name" value="TRNASYNTHASP"/>
</dbReference>
<evidence type="ECO:0000313" key="10">
    <source>
        <dbReference type="EMBL" id="MBE9390748.1"/>
    </source>
</evidence>
<evidence type="ECO:0000256" key="7">
    <source>
        <dbReference type="ARBA" id="ARBA00023146"/>
    </source>
</evidence>
<dbReference type="PANTHER" id="PTHR22594:SF34">
    <property type="entry name" value="ASPARAGINE--TRNA LIGASE, MITOCHONDRIAL-RELATED"/>
    <property type="match status" value="1"/>
</dbReference>
<keyword evidence="5" id="KW-0067">ATP-binding</keyword>
<dbReference type="InterPro" id="IPR004364">
    <property type="entry name" value="Aa-tRNA-synt_II"/>
</dbReference>
<dbReference type="CDD" id="cd00776">
    <property type="entry name" value="AsxRS_core"/>
    <property type="match status" value="1"/>
</dbReference>
<dbReference type="InterPro" id="IPR004522">
    <property type="entry name" value="Asn-tRNA-ligase"/>
</dbReference>
<dbReference type="Proteomes" id="UP000652307">
    <property type="component" value="Unassembled WGS sequence"/>
</dbReference>
<dbReference type="GO" id="GO:0006421">
    <property type="term" value="P:asparaginyl-tRNA aminoacylation"/>
    <property type="evidence" value="ECO:0007669"/>
    <property type="project" value="UniProtKB-UniRule"/>
</dbReference>
<reference evidence="10" key="1">
    <citation type="submission" date="2020-10" db="EMBL/GenBank/DDBJ databases">
        <title>Fervidococcus fontis strain 3639Fd - the first crenarchaeon capable of growth on lipids.</title>
        <authorList>
            <person name="Kochetkova T.V."/>
            <person name="Elcheninov A.G."/>
            <person name="Toschakov S.V."/>
            <person name="Kublanov I.V."/>
        </authorList>
    </citation>
    <scope>NUCLEOTIDE SEQUENCE</scope>
    <source>
        <strain evidence="10">3639Fd</strain>
    </source>
</reference>
<dbReference type="InterPro" id="IPR045864">
    <property type="entry name" value="aa-tRNA-synth_II/BPL/LPL"/>
</dbReference>
<dbReference type="NCBIfam" id="TIGR00457">
    <property type="entry name" value="asnS"/>
    <property type="match status" value="1"/>
</dbReference>
<dbReference type="NCBIfam" id="NF003483">
    <property type="entry name" value="PRK05159.1"/>
    <property type="match status" value="1"/>
</dbReference>
<dbReference type="InterPro" id="IPR012340">
    <property type="entry name" value="NA-bd_OB-fold"/>
</dbReference>
<gene>
    <name evidence="10" type="primary">asnS</name>
    <name evidence="10" type="ORF">IOK49_01430</name>
</gene>
<evidence type="ECO:0000256" key="1">
    <source>
        <dbReference type="ARBA" id="ARBA00008226"/>
    </source>
</evidence>
<evidence type="ECO:0000313" key="11">
    <source>
        <dbReference type="Proteomes" id="UP000652307"/>
    </source>
</evidence>
<evidence type="ECO:0000256" key="3">
    <source>
        <dbReference type="ARBA" id="ARBA00022598"/>
    </source>
</evidence>
<keyword evidence="4" id="KW-0547">Nucleotide-binding</keyword>
<dbReference type="Pfam" id="PF01336">
    <property type="entry name" value="tRNA_anti-codon"/>
    <property type="match status" value="1"/>
</dbReference>
<evidence type="ECO:0000256" key="6">
    <source>
        <dbReference type="ARBA" id="ARBA00022917"/>
    </source>
</evidence>
<name>A0A843A625_9CREN</name>
<dbReference type="NCBIfam" id="NF003037">
    <property type="entry name" value="PRK03932.1"/>
    <property type="match status" value="1"/>
</dbReference>
<evidence type="ECO:0000259" key="9">
    <source>
        <dbReference type="PROSITE" id="PS50862"/>
    </source>
</evidence>
<evidence type="ECO:0000256" key="5">
    <source>
        <dbReference type="ARBA" id="ARBA00022840"/>
    </source>
</evidence>
<dbReference type="GO" id="GO:0005524">
    <property type="term" value="F:ATP binding"/>
    <property type="evidence" value="ECO:0007669"/>
    <property type="project" value="UniProtKB-KW"/>
</dbReference>
<dbReference type="SUPFAM" id="SSF50249">
    <property type="entry name" value="Nucleic acid-binding proteins"/>
    <property type="match status" value="1"/>
</dbReference>
<evidence type="ECO:0000256" key="2">
    <source>
        <dbReference type="ARBA" id="ARBA00012816"/>
    </source>
</evidence>
<keyword evidence="3 10" id="KW-0436">Ligase</keyword>
<dbReference type="InterPro" id="IPR004365">
    <property type="entry name" value="NA-bd_OB_tRNA"/>
</dbReference>
<keyword evidence="7" id="KW-0030">Aminoacyl-tRNA synthetase</keyword>
<dbReference type="Gene3D" id="3.30.930.10">
    <property type="entry name" value="Bira Bifunctional Protein, Domain 2"/>
    <property type="match status" value="1"/>
</dbReference>